<feature type="transmembrane region" description="Helical" evidence="12">
    <location>
        <begin position="767"/>
        <end position="784"/>
    </location>
</feature>
<dbReference type="CDD" id="cd16020">
    <property type="entry name" value="GPI_EPT_1"/>
    <property type="match status" value="1"/>
</dbReference>
<feature type="domain" description="GPI ethanolamine phosphate transferase 1 C-terminal" evidence="13">
    <location>
        <begin position="399"/>
        <end position="875"/>
    </location>
</feature>
<comment type="caution">
    <text evidence="12">Lacks conserved residue(s) required for the propagation of feature annotation.</text>
</comment>
<dbReference type="InterPro" id="IPR037671">
    <property type="entry name" value="PIGN_N"/>
</dbReference>
<feature type="transmembrane region" description="Helical" evidence="12">
    <location>
        <begin position="888"/>
        <end position="912"/>
    </location>
</feature>
<evidence type="ECO:0000256" key="1">
    <source>
        <dbReference type="ARBA" id="ARBA00004477"/>
    </source>
</evidence>
<dbReference type="EC" id="2.-.-.-" evidence="12"/>
<dbReference type="InterPro" id="IPR007070">
    <property type="entry name" value="GPI_EtnP_transferase_1"/>
</dbReference>
<keyword evidence="6 12" id="KW-0808">Transferase</keyword>
<dbReference type="InterPro" id="IPR002591">
    <property type="entry name" value="Phosphodiest/P_Trfase"/>
</dbReference>
<evidence type="ECO:0000256" key="8">
    <source>
        <dbReference type="ARBA" id="ARBA00022824"/>
    </source>
</evidence>
<dbReference type="EMBL" id="JAKROA010000001">
    <property type="protein sequence ID" value="KAL5112328.1"/>
    <property type="molecule type" value="Genomic_DNA"/>
</dbReference>
<evidence type="ECO:0000256" key="2">
    <source>
        <dbReference type="ARBA" id="ARBA00004687"/>
    </source>
</evidence>
<evidence type="ECO:0000256" key="10">
    <source>
        <dbReference type="ARBA" id="ARBA00023136"/>
    </source>
</evidence>
<evidence type="ECO:0000256" key="4">
    <source>
        <dbReference type="ARBA" id="ARBA00020831"/>
    </source>
</evidence>
<comment type="subcellular location">
    <subcellularLocation>
        <location evidence="1 12">Endoplasmic reticulum membrane</location>
        <topology evidence="1 12">Multi-pass membrane protein</topology>
    </subcellularLocation>
</comment>
<comment type="pathway">
    <text evidence="2 12">Glycolipid biosynthesis; glycosylphosphatidylinositol-anchor biosynthesis.</text>
</comment>
<organism evidence="14 15">
    <name type="scientific">Taenia crassiceps</name>
    <dbReference type="NCBI Taxonomy" id="6207"/>
    <lineage>
        <taxon>Eukaryota</taxon>
        <taxon>Metazoa</taxon>
        <taxon>Spiralia</taxon>
        <taxon>Lophotrochozoa</taxon>
        <taxon>Platyhelminthes</taxon>
        <taxon>Cestoda</taxon>
        <taxon>Eucestoda</taxon>
        <taxon>Cyclophyllidea</taxon>
        <taxon>Taeniidae</taxon>
        <taxon>Taenia</taxon>
    </lineage>
</organism>
<comment type="function">
    <text evidence="12">Ethanolamine phosphate transferase involved in glycosylphosphatidylinositol-anchor biosynthesis. Transfers ethanolamine phosphate to the first alpha-1,4-linked mannose of the glycosylphosphatidylinositol precursor of GPI-anchor.</text>
</comment>
<evidence type="ECO:0000256" key="9">
    <source>
        <dbReference type="ARBA" id="ARBA00022989"/>
    </source>
</evidence>
<feature type="transmembrane region" description="Helical" evidence="12">
    <location>
        <begin position="848"/>
        <end position="868"/>
    </location>
</feature>
<dbReference type="Proteomes" id="UP001651158">
    <property type="component" value="Unassembled WGS sequence"/>
</dbReference>
<feature type="transmembrane region" description="Helical" evidence="12">
    <location>
        <begin position="410"/>
        <end position="429"/>
    </location>
</feature>
<evidence type="ECO:0000256" key="7">
    <source>
        <dbReference type="ARBA" id="ARBA00022692"/>
    </source>
</evidence>
<dbReference type="Pfam" id="PF04987">
    <property type="entry name" value="PigN"/>
    <property type="match status" value="1"/>
</dbReference>
<keyword evidence="7 12" id="KW-0812">Transmembrane</keyword>
<dbReference type="SUPFAM" id="SSF53649">
    <property type="entry name" value="Alkaline phosphatase-like"/>
    <property type="match status" value="1"/>
</dbReference>
<feature type="transmembrane region" description="Helical" evidence="12">
    <location>
        <begin position="635"/>
        <end position="655"/>
    </location>
</feature>
<evidence type="ECO:0000256" key="6">
    <source>
        <dbReference type="ARBA" id="ARBA00022679"/>
    </source>
</evidence>
<dbReference type="PANTHER" id="PTHR12250:SF0">
    <property type="entry name" value="GPI ETHANOLAMINE PHOSPHATE TRANSFERASE 1"/>
    <property type="match status" value="1"/>
</dbReference>
<keyword evidence="15" id="KW-1185">Reference proteome</keyword>
<sequence>MDYKRPSSPGLVDTVVFIVADGLRYDKLFTEGMEDTPTLRSIILREGIWGYSHTRVPTESRPGHVALFAGFYEDVASITKGWQANAVEFDSIFNRSYHAFAWGGPDVVPIFQPQHRVRDARVKIESYPHVMLDFTNENITQVDDWVVDRFTDFMKTQSYLLLGTNSSKLSEDGFRKGNFIFLHLSAADQTGHAKKPDSEAYTAMIHNLDINVARVLAVFKEHPTIAQETAFIFTSDHGMTDWGSHGAGSAHETITPLIVWGKHIPRPMEANGQPNLLPFMHNLSRHDVHQADLCPLIACLLGIPIPANSVGELPLDLLSVDSSVKVGLIRENALHILKQLNIKYEEQKASHYQFLFREFSKFTQKQMDDMLETAALQAANLDHVAAIKTYRRIIRLSLEGLKYYHKYGRFFMGTCIGLSYAVWSLLLYVDTFSHLDPNPRESGHKKTKPAFWTLGLSLCLVIIFLGCLSNAHHQSLLRTFYQILPLILGLILLWTPRYRQGLSHLFHRTHSSGKKQNDSQYSLMLVPLVILMEFGLWGFVYRSLLSFGALLLGTWPYLDSTFIKLQNRSALQRVWCCACCALAIFPTLPLVGSFTSPTLVLFSNICISTTAFVFLRVCRRSEHLRPWYRESNYFLIFESLVSGFLVFLVRTLVLWSIPISILIHTICWALSITSPLLALFNKNFILCERLVGLTLAFFIPFSLMNVFYEGFFFLTLATVVFTWIWLESGLGFHEFYSLRLAAESQGRRPTGAGGLFHMDLASLRRPFFYTFFVIFSFFGTGNIASVNTFDPISVYCFMTVLNPAAMGALLIFKILCPIVLVGIAYGLVGQVEESLESTTAPPLVHGALHPETTFLMIIANFLAMHFFAMLKDEGSWLDIGESISHYVIAMSIGLASVVLSHLGSWLLVPTWAKNYPHRMKLL</sequence>
<accession>A0ABR4QTC6</accession>
<feature type="transmembrane region" description="Helical" evidence="12">
    <location>
        <begin position="449"/>
        <end position="468"/>
    </location>
</feature>
<feature type="transmembrane region" description="Helical" evidence="12">
    <location>
        <begin position="480"/>
        <end position="498"/>
    </location>
</feature>
<dbReference type="InterPro" id="IPR017850">
    <property type="entry name" value="Alkaline_phosphatase_core_sf"/>
</dbReference>
<keyword evidence="9 12" id="KW-1133">Transmembrane helix</keyword>
<keyword evidence="8 12" id="KW-0256">Endoplasmic reticulum</keyword>
<evidence type="ECO:0000256" key="3">
    <source>
        <dbReference type="ARBA" id="ARBA00008400"/>
    </source>
</evidence>
<name>A0ABR4QTC6_9CEST</name>
<keyword evidence="11" id="KW-0325">Glycoprotein</keyword>
<protein>
    <recommendedName>
        <fullName evidence="4 12">GPI ethanolamine phosphate transferase 1</fullName>
        <ecNumber evidence="12">2.-.-.-</ecNumber>
    </recommendedName>
</protein>
<keyword evidence="10 12" id="KW-0472">Membrane</keyword>
<dbReference type="Pfam" id="PF01663">
    <property type="entry name" value="Phosphodiest"/>
    <property type="match status" value="1"/>
</dbReference>
<keyword evidence="5 12" id="KW-0337">GPI-anchor biosynthesis</keyword>
<feature type="transmembrane region" description="Helical" evidence="12">
    <location>
        <begin position="661"/>
        <end position="679"/>
    </location>
</feature>
<evidence type="ECO:0000256" key="12">
    <source>
        <dbReference type="RuleBase" id="RU367138"/>
    </source>
</evidence>
<gene>
    <name evidence="14" type="ORF">TcWFU_006488</name>
</gene>
<proteinExistence type="inferred from homology"/>
<evidence type="ECO:0000256" key="11">
    <source>
        <dbReference type="ARBA" id="ARBA00023180"/>
    </source>
</evidence>
<dbReference type="PANTHER" id="PTHR12250">
    <property type="entry name" value="PHOSPHATIDYLINOSITOL GLYCAN, CLASS N"/>
    <property type="match status" value="1"/>
</dbReference>
<feature type="transmembrane region" description="Helical" evidence="12">
    <location>
        <begin position="804"/>
        <end position="828"/>
    </location>
</feature>
<evidence type="ECO:0000259" key="13">
    <source>
        <dbReference type="Pfam" id="PF04987"/>
    </source>
</evidence>
<feature type="transmembrane region" description="Helical" evidence="12">
    <location>
        <begin position="594"/>
        <end position="615"/>
    </location>
</feature>
<reference evidence="14 15" key="1">
    <citation type="journal article" date="2022" name="Front. Cell. Infect. Microbiol.">
        <title>The Genomes of Two Strains of Taenia crassiceps the Animal Model for the Study of Human Cysticercosis.</title>
        <authorList>
            <person name="Bobes R.J."/>
            <person name="Estrada K."/>
            <person name="Rios-Valencia D.G."/>
            <person name="Calderon-Gallegos A."/>
            <person name="de la Torre P."/>
            <person name="Carrero J.C."/>
            <person name="Sanchez-Flores A."/>
            <person name="Laclette J.P."/>
        </authorList>
    </citation>
    <scope>NUCLEOTIDE SEQUENCE [LARGE SCALE GENOMIC DNA]</scope>
    <source>
        <strain evidence="14">WFUcys</strain>
    </source>
</reference>
<evidence type="ECO:0000313" key="15">
    <source>
        <dbReference type="Proteomes" id="UP001651158"/>
    </source>
</evidence>
<evidence type="ECO:0000256" key="5">
    <source>
        <dbReference type="ARBA" id="ARBA00022502"/>
    </source>
</evidence>
<dbReference type="InterPro" id="IPR017852">
    <property type="entry name" value="GPI_EtnP_transferase_1_C"/>
</dbReference>
<dbReference type="Gene3D" id="3.40.720.10">
    <property type="entry name" value="Alkaline Phosphatase, subunit A"/>
    <property type="match status" value="1"/>
</dbReference>
<comment type="caution">
    <text evidence="14">The sequence shown here is derived from an EMBL/GenBank/DDBJ whole genome shotgun (WGS) entry which is preliminary data.</text>
</comment>
<feature type="transmembrane region" description="Helical" evidence="12">
    <location>
        <begin position="710"/>
        <end position="726"/>
    </location>
</feature>
<dbReference type="GO" id="GO:0016740">
    <property type="term" value="F:transferase activity"/>
    <property type="evidence" value="ECO:0007669"/>
    <property type="project" value="UniProtKB-KW"/>
</dbReference>
<comment type="similarity">
    <text evidence="3 12">Belongs to the PIGG/PIGN/PIGO family. PIGN subfamily.</text>
</comment>
<evidence type="ECO:0000313" key="14">
    <source>
        <dbReference type="EMBL" id="KAL5112328.1"/>
    </source>
</evidence>